<evidence type="ECO:0000256" key="1">
    <source>
        <dbReference type="ARBA" id="ARBA00004141"/>
    </source>
</evidence>
<feature type="transmembrane region" description="Helical" evidence="5">
    <location>
        <begin position="366"/>
        <end position="385"/>
    </location>
</feature>
<feature type="transmembrane region" description="Helical" evidence="5">
    <location>
        <begin position="20"/>
        <end position="46"/>
    </location>
</feature>
<dbReference type="PANTHER" id="PTHR37422:SF20">
    <property type="entry name" value="O-ANTIGEN POLYMERASE"/>
    <property type="match status" value="1"/>
</dbReference>
<feature type="transmembrane region" description="Helical" evidence="5">
    <location>
        <begin position="58"/>
        <end position="76"/>
    </location>
</feature>
<keyword evidence="3 5" id="KW-1133">Transmembrane helix</keyword>
<dbReference type="OrthoDB" id="9806320at2"/>
<name>A0A0U4WD12_9LACT</name>
<dbReference type="Pfam" id="PF04932">
    <property type="entry name" value="Wzy_C"/>
    <property type="match status" value="1"/>
</dbReference>
<dbReference type="AlphaFoldDB" id="A0A0U4WD12"/>
<evidence type="ECO:0000259" key="6">
    <source>
        <dbReference type="Pfam" id="PF04932"/>
    </source>
</evidence>
<feature type="transmembrane region" description="Helical" evidence="5">
    <location>
        <begin position="310"/>
        <end position="329"/>
    </location>
</feature>
<evidence type="ECO:0000256" key="3">
    <source>
        <dbReference type="ARBA" id="ARBA00022989"/>
    </source>
</evidence>
<dbReference type="GO" id="GO:0016874">
    <property type="term" value="F:ligase activity"/>
    <property type="evidence" value="ECO:0007669"/>
    <property type="project" value="UniProtKB-KW"/>
</dbReference>
<evidence type="ECO:0000313" key="7">
    <source>
        <dbReference type="EMBL" id="AMB96762.1"/>
    </source>
</evidence>
<keyword evidence="4 5" id="KW-0472">Membrane</keyword>
<comment type="subcellular location">
    <subcellularLocation>
        <location evidence="1">Membrane</location>
        <topology evidence="1">Multi-pass membrane protein</topology>
    </subcellularLocation>
</comment>
<dbReference type="PANTHER" id="PTHR37422">
    <property type="entry name" value="TEICHURONIC ACID BIOSYNTHESIS PROTEIN TUAE"/>
    <property type="match status" value="1"/>
</dbReference>
<accession>A0A0U4WD12</accession>
<feature type="transmembrane region" description="Helical" evidence="5">
    <location>
        <begin position="160"/>
        <end position="176"/>
    </location>
</feature>
<feature type="transmembrane region" description="Helical" evidence="5">
    <location>
        <begin position="341"/>
        <end position="360"/>
    </location>
</feature>
<feature type="domain" description="O-antigen ligase-related" evidence="6">
    <location>
        <begin position="193"/>
        <end position="321"/>
    </location>
</feature>
<dbReference type="InterPro" id="IPR007016">
    <property type="entry name" value="O-antigen_ligase-rel_domated"/>
</dbReference>
<dbReference type="EMBL" id="CP014162">
    <property type="protein sequence ID" value="AMB96762.1"/>
    <property type="molecule type" value="Genomic_DNA"/>
</dbReference>
<dbReference type="InterPro" id="IPR051533">
    <property type="entry name" value="WaaL-like"/>
</dbReference>
<dbReference type="Proteomes" id="UP000067698">
    <property type="component" value="Chromosome"/>
</dbReference>
<proteinExistence type="predicted"/>
<reference evidence="7 9" key="1">
    <citation type="journal article" date="2016" name="Genome Announc.">
        <title>Complete Genome Sequences of Aerococcus christensenii CCUG 28831T, Aerococcus sanguinicola CCUG 43001T, Aerococcus urinae CCUG 36881T, Aerococcus urinaeequi CCUG 28094T, Aerococcus urinaehominis CCUG 42038 BT, and Aerococcus viridans CCUG 4311T.</title>
        <authorList>
            <person name="Carkaci D."/>
            <person name="Dargis R."/>
            <person name="Nielsen X.C."/>
            <person name="Skovgaard O."/>
            <person name="Fuursted K."/>
            <person name="Christensen J.J."/>
        </authorList>
    </citation>
    <scope>NUCLEOTIDE SEQUENCE [LARGE SCALE GENOMIC DNA]</scope>
    <source>
        <strain evidence="7 9">CCUG28094</strain>
    </source>
</reference>
<evidence type="ECO:0000313" key="9">
    <source>
        <dbReference type="Proteomes" id="UP000067698"/>
    </source>
</evidence>
<evidence type="ECO:0000313" key="10">
    <source>
        <dbReference type="Proteomes" id="UP000595091"/>
    </source>
</evidence>
<organism evidence="8 10">
    <name type="scientific">Aerococcus urinaeequi</name>
    <dbReference type="NCBI Taxonomy" id="51665"/>
    <lineage>
        <taxon>Bacteria</taxon>
        <taxon>Bacillati</taxon>
        <taxon>Bacillota</taxon>
        <taxon>Bacilli</taxon>
        <taxon>Lactobacillales</taxon>
        <taxon>Aerococcaceae</taxon>
        <taxon>Aerococcus</taxon>
    </lineage>
</organism>
<reference evidence="8 10" key="3">
    <citation type="submission" date="2020-10" db="EMBL/GenBank/DDBJ databases">
        <title>Plasmid carrying two tetracycline resistance determinant.</title>
        <authorList>
            <person name="Yang Q."/>
        </authorList>
    </citation>
    <scope>NUCLEOTIDE SEQUENCE [LARGE SCALE GENOMIC DNA]</scope>
    <source>
        <strain evidence="8 10">T43</strain>
    </source>
</reference>
<keyword evidence="2 5" id="KW-0812">Transmembrane</keyword>
<evidence type="ECO:0000313" key="8">
    <source>
        <dbReference type="EMBL" id="QOQ78420.1"/>
    </source>
</evidence>
<evidence type="ECO:0000256" key="2">
    <source>
        <dbReference type="ARBA" id="ARBA00022692"/>
    </source>
</evidence>
<dbReference type="Proteomes" id="UP000595091">
    <property type="component" value="Chromosome"/>
</dbReference>
<sequence length="404" mass="47013">MVSKPEAQLTWPVQSLLISILFISNLFPFYMTLVTFAVIFIFLFMLGLLGPRYIKREVATSIWIFIAYSAVISFIFQNWAGLGISIAFIPIAIYFNYYQQVIRPYYVEELLNIALIGSFIIFIFATFEYLNWVPEWDYSFISPEINRIHNGRAEATFANPNYYAMMLEFFFFIGLYKMMRTTKYRKKFVFLFISLCNLFAITYTGTRTSLLVVIGTLFVFYFVLGYKKIAVGTFLTATIGTLIAIKLGFLPRFEDLGFAFEDRFVIWEIGLKGLRDNFWFGQGPLTYLNVWQDYGDKYTQHAHNIVLDTLLSYGAVGTGILLPSLISLGKKIHQMRQYPILRRRLALICSFCSIVILHGMFDLTIFWLQTAFLFLFVVLSIHNMYHEVETNPELQGEDKDYSRD</sequence>
<reference evidence="9" key="2">
    <citation type="submission" date="2016-01" db="EMBL/GenBank/DDBJ databases">
        <title>Six Aerococcus type strain genome sequencing and assembly using PacBio and Illumina Hiseq.</title>
        <authorList>
            <person name="Carkaci D."/>
            <person name="Dargis R."/>
            <person name="Nielsen X.C."/>
            <person name="Skovgaard O."/>
            <person name="Fuursted K."/>
            <person name="Christensen J.J."/>
        </authorList>
    </citation>
    <scope>NUCLEOTIDE SEQUENCE [LARGE SCALE GENOMIC DNA]</scope>
    <source>
        <strain evidence="9">CCUG28094</strain>
    </source>
</reference>
<protein>
    <submittedName>
        <fullName evidence="8">O-antigen ligase family protein</fullName>
    </submittedName>
    <submittedName>
        <fullName evidence="7">Polymerase</fullName>
    </submittedName>
</protein>
<dbReference type="GO" id="GO:0016020">
    <property type="term" value="C:membrane"/>
    <property type="evidence" value="ECO:0007669"/>
    <property type="project" value="UniProtKB-SubCell"/>
</dbReference>
<feature type="transmembrane region" description="Helical" evidence="5">
    <location>
        <begin position="110"/>
        <end position="130"/>
    </location>
</feature>
<feature type="transmembrane region" description="Helical" evidence="5">
    <location>
        <begin position="233"/>
        <end position="250"/>
    </location>
</feature>
<feature type="transmembrane region" description="Helical" evidence="5">
    <location>
        <begin position="188"/>
        <end position="204"/>
    </location>
</feature>
<evidence type="ECO:0000256" key="4">
    <source>
        <dbReference type="ARBA" id="ARBA00023136"/>
    </source>
</evidence>
<feature type="transmembrane region" description="Helical" evidence="5">
    <location>
        <begin position="82"/>
        <end position="98"/>
    </location>
</feature>
<gene>
    <name evidence="7" type="ORF">AWM74_00305</name>
    <name evidence="8" type="ORF">IMX20_05280</name>
</gene>
<feature type="transmembrane region" description="Helical" evidence="5">
    <location>
        <begin position="210"/>
        <end position="226"/>
    </location>
</feature>
<dbReference type="EMBL" id="CP063065">
    <property type="protein sequence ID" value="QOQ78420.1"/>
    <property type="molecule type" value="Genomic_DNA"/>
</dbReference>
<dbReference type="KEGG" id="aui:APT62_04420"/>
<keyword evidence="8" id="KW-0436">Ligase</keyword>
<evidence type="ECO:0000256" key="5">
    <source>
        <dbReference type="SAM" id="Phobius"/>
    </source>
</evidence>